<dbReference type="AlphaFoldDB" id="A0A388K624"/>
<feature type="compositionally biased region" description="Polar residues" evidence="2">
    <location>
        <begin position="1"/>
        <end position="12"/>
    </location>
</feature>
<evidence type="ECO:0000313" key="4">
    <source>
        <dbReference type="Proteomes" id="UP000265515"/>
    </source>
</evidence>
<name>A0A388K624_CHABU</name>
<evidence type="ECO:0000256" key="2">
    <source>
        <dbReference type="SAM" id="MobiDB-lite"/>
    </source>
</evidence>
<gene>
    <name evidence="3" type="ORF">CBR_g51092</name>
</gene>
<sequence>MEQLGSSDQVLSDSAKGLGVDEQMEEEKRQAVILEAQVEVLRDQNREVEEDTINLQKIAHTPHADINAAAKLYARQDPSKRIILPYRWNSGNADWEVPIQRSLSLITAKDSHCELEILKEHITEDLPSQAHVIGDVKHDTEEWEDPAGTTHMMDYRPVMIKLQEKAVLAQGLIWMPWQVVETIPYGLLGGSEAAEWVARGAAIVTKSDVFAWQLDYIDGKIEILATTVEWTRVGS</sequence>
<evidence type="ECO:0000256" key="1">
    <source>
        <dbReference type="SAM" id="Coils"/>
    </source>
</evidence>
<organism evidence="3 4">
    <name type="scientific">Chara braunii</name>
    <name type="common">Braun's stonewort</name>
    <dbReference type="NCBI Taxonomy" id="69332"/>
    <lineage>
        <taxon>Eukaryota</taxon>
        <taxon>Viridiplantae</taxon>
        <taxon>Streptophyta</taxon>
        <taxon>Charophyceae</taxon>
        <taxon>Charales</taxon>
        <taxon>Characeae</taxon>
        <taxon>Chara</taxon>
    </lineage>
</organism>
<dbReference type="EMBL" id="BFEA01000062">
    <property type="protein sequence ID" value="GBG65497.1"/>
    <property type="molecule type" value="Genomic_DNA"/>
</dbReference>
<evidence type="ECO:0000313" key="3">
    <source>
        <dbReference type="EMBL" id="GBG65497.1"/>
    </source>
</evidence>
<protein>
    <submittedName>
        <fullName evidence="3">Uncharacterized protein</fullName>
    </submittedName>
</protein>
<keyword evidence="1" id="KW-0175">Coiled coil</keyword>
<reference evidence="3 4" key="1">
    <citation type="journal article" date="2018" name="Cell">
        <title>The Chara Genome: Secondary Complexity and Implications for Plant Terrestrialization.</title>
        <authorList>
            <person name="Nishiyama T."/>
            <person name="Sakayama H."/>
            <person name="Vries J.D."/>
            <person name="Buschmann H."/>
            <person name="Saint-Marcoux D."/>
            <person name="Ullrich K.K."/>
            <person name="Haas F.B."/>
            <person name="Vanderstraeten L."/>
            <person name="Becker D."/>
            <person name="Lang D."/>
            <person name="Vosolsobe S."/>
            <person name="Rombauts S."/>
            <person name="Wilhelmsson P.K.I."/>
            <person name="Janitza P."/>
            <person name="Kern R."/>
            <person name="Heyl A."/>
            <person name="Rumpler F."/>
            <person name="Villalobos L.I.A.C."/>
            <person name="Clay J.M."/>
            <person name="Skokan R."/>
            <person name="Toyoda A."/>
            <person name="Suzuki Y."/>
            <person name="Kagoshima H."/>
            <person name="Schijlen E."/>
            <person name="Tajeshwar N."/>
            <person name="Catarino B."/>
            <person name="Hetherington A.J."/>
            <person name="Saltykova A."/>
            <person name="Bonnot C."/>
            <person name="Breuninger H."/>
            <person name="Symeonidi A."/>
            <person name="Radhakrishnan G.V."/>
            <person name="Van Nieuwerburgh F."/>
            <person name="Deforce D."/>
            <person name="Chang C."/>
            <person name="Karol K.G."/>
            <person name="Hedrich R."/>
            <person name="Ulvskov P."/>
            <person name="Glockner G."/>
            <person name="Delwiche C.F."/>
            <person name="Petrasek J."/>
            <person name="Van de Peer Y."/>
            <person name="Friml J."/>
            <person name="Beilby M."/>
            <person name="Dolan L."/>
            <person name="Kohara Y."/>
            <person name="Sugano S."/>
            <person name="Fujiyama A."/>
            <person name="Delaux P.-M."/>
            <person name="Quint M."/>
            <person name="TheiBen G."/>
            <person name="Hagemann M."/>
            <person name="Harholt J."/>
            <person name="Dunand C."/>
            <person name="Zachgo S."/>
            <person name="Langdale J."/>
            <person name="Maumus F."/>
            <person name="Straeten D.V.D."/>
            <person name="Gould S.B."/>
            <person name="Rensing S.A."/>
        </authorList>
    </citation>
    <scope>NUCLEOTIDE SEQUENCE [LARGE SCALE GENOMIC DNA]</scope>
    <source>
        <strain evidence="3 4">S276</strain>
    </source>
</reference>
<dbReference type="Proteomes" id="UP000265515">
    <property type="component" value="Unassembled WGS sequence"/>
</dbReference>
<proteinExistence type="predicted"/>
<feature type="coiled-coil region" evidence="1">
    <location>
        <begin position="24"/>
        <end position="51"/>
    </location>
</feature>
<feature type="region of interest" description="Disordered" evidence="2">
    <location>
        <begin position="1"/>
        <end position="23"/>
    </location>
</feature>
<dbReference type="Gramene" id="GBG65497">
    <property type="protein sequence ID" value="GBG65497"/>
    <property type="gene ID" value="CBR_g51092"/>
</dbReference>
<comment type="caution">
    <text evidence="3">The sequence shown here is derived from an EMBL/GenBank/DDBJ whole genome shotgun (WGS) entry which is preliminary data.</text>
</comment>
<keyword evidence="4" id="KW-1185">Reference proteome</keyword>
<accession>A0A388K624</accession>